<feature type="chain" id="PRO_5047547996" description="DUF4148 domain-containing protein" evidence="1">
    <location>
        <begin position="22"/>
        <end position="108"/>
    </location>
</feature>
<keyword evidence="1" id="KW-0732">Signal</keyword>
<organism evidence="2 3">
    <name type="scientific">Sphingomonas morindae</name>
    <dbReference type="NCBI Taxonomy" id="1541170"/>
    <lineage>
        <taxon>Bacteria</taxon>
        <taxon>Pseudomonadati</taxon>
        <taxon>Pseudomonadota</taxon>
        <taxon>Alphaproteobacteria</taxon>
        <taxon>Sphingomonadales</taxon>
        <taxon>Sphingomonadaceae</taxon>
        <taxon>Sphingomonas</taxon>
    </lineage>
</organism>
<feature type="signal peptide" evidence="1">
    <location>
        <begin position="1"/>
        <end position="21"/>
    </location>
</feature>
<dbReference type="RefSeq" id="WP_252165980.1">
    <property type="nucleotide sequence ID" value="NZ_CP084930.1"/>
</dbReference>
<reference evidence="2" key="1">
    <citation type="journal article" date="2022" name="Toxins">
        <title>Genomic Analysis of Sphingopyxis sp. USTB-05 for Biodegrading Cyanobacterial Hepatotoxins.</title>
        <authorList>
            <person name="Liu C."/>
            <person name="Xu Q."/>
            <person name="Zhao Z."/>
            <person name="Zhang H."/>
            <person name="Liu X."/>
            <person name="Yin C."/>
            <person name="Liu Y."/>
            <person name="Yan H."/>
        </authorList>
    </citation>
    <scope>NUCLEOTIDE SEQUENCE</scope>
    <source>
        <strain evidence="2">NBD5</strain>
    </source>
</reference>
<keyword evidence="3" id="KW-1185">Reference proteome</keyword>
<sequence>MMRSILAFAMAASVATTLPVAAVEAAPWRPLAARQAQIDRRIDQGVRTGALTRAEAGQLRARFVRLTRLERDYRRSGGLSPRERADLDRRYDALSAAVAAQAHDRHRR</sequence>
<protein>
    <recommendedName>
        <fullName evidence="4">DUF4148 domain-containing protein</fullName>
    </recommendedName>
</protein>
<evidence type="ECO:0008006" key="4">
    <source>
        <dbReference type="Google" id="ProtNLM"/>
    </source>
</evidence>
<evidence type="ECO:0000313" key="2">
    <source>
        <dbReference type="EMBL" id="USI72171.1"/>
    </source>
</evidence>
<proteinExistence type="predicted"/>
<evidence type="ECO:0000313" key="3">
    <source>
        <dbReference type="Proteomes" id="UP001056937"/>
    </source>
</evidence>
<accession>A0ABY4X5L6</accession>
<gene>
    <name evidence="2" type="ORF">LHA26_12780</name>
</gene>
<name>A0ABY4X5L6_9SPHN</name>
<evidence type="ECO:0000256" key="1">
    <source>
        <dbReference type="SAM" id="SignalP"/>
    </source>
</evidence>
<dbReference type="EMBL" id="CP084930">
    <property type="protein sequence ID" value="USI72171.1"/>
    <property type="molecule type" value="Genomic_DNA"/>
</dbReference>
<dbReference type="Proteomes" id="UP001056937">
    <property type="component" value="Chromosome 1"/>
</dbReference>